<evidence type="ECO:0000313" key="2">
    <source>
        <dbReference type="Proteomes" id="UP001385951"/>
    </source>
</evidence>
<accession>A0AAW0GAE1</accession>
<protein>
    <submittedName>
        <fullName evidence="1">Uncharacterized protein</fullName>
    </submittedName>
</protein>
<dbReference type="AlphaFoldDB" id="A0AAW0GAE1"/>
<proteinExistence type="predicted"/>
<comment type="caution">
    <text evidence="1">The sequence shown here is derived from an EMBL/GenBank/DDBJ whole genome shotgun (WGS) entry which is preliminary data.</text>
</comment>
<keyword evidence="2" id="KW-1185">Reference proteome</keyword>
<dbReference type="EMBL" id="JASBNA010000018">
    <property type="protein sequence ID" value="KAK7686035.1"/>
    <property type="molecule type" value="Genomic_DNA"/>
</dbReference>
<sequence length="105" mass="11811">MLLILPIHPVTQTQTSEWITSLVLSPCPFTHSRRPIAQQPCMVLCTSHALTNRSRSQVGYYAVTDNVHIPRWLPLDPAVVCYERLSRVHSNNVKTPNSTPTGLYS</sequence>
<reference evidence="1 2" key="1">
    <citation type="submission" date="2022-09" db="EMBL/GenBank/DDBJ databases">
        <authorList>
            <person name="Palmer J.M."/>
        </authorList>
    </citation>
    <scope>NUCLEOTIDE SEQUENCE [LARGE SCALE GENOMIC DNA]</scope>
    <source>
        <strain evidence="1 2">DSM 7382</strain>
    </source>
</reference>
<organism evidence="1 2">
    <name type="scientific">Cerrena zonata</name>
    <dbReference type="NCBI Taxonomy" id="2478898"/>
    <lineage>
        <taxon>Eukaryota</taxon>
        <taxon>Fungi</taxon>
        <taxon>Dikarya</taxon>
        <taxon>Basidiomycota</taxon>
        <taxon>Agaricomycotina</taxon>
        <taxon>Agaricomycetes</taxon>
        <taxon>Polyporales</taxon>
        <taxon>Cerrenaceae</taxon>
        <taxon>Cerrena</taxon>
    </lineage>
</organism>
<dbReference type="Proteomes" id="UP001385951">
    <property type="component" value="Unassembled WGS sequence"/>
</dbReference>
<gene>
    <name evidence="1" type="ORF">QCA50_010847</name>
</gene>
<evidence type="ECO:0000313" key="1">
    <source>
        <dbReference type="EMBL" id="KAK7686035.1"/>
    </source>
</evidence>
<name>A0AAW0GAE1_9APHY</name>